<protein>
    <recommendedName>
        <fullName evidence="4">Secreted protein</fullName>
    </recommendedName>
</protein>
<dbReference type="EMBL" id="VXIV02001947">
    <property type="protein sequence ID" value="KAF6028471.1"/>
    <property type="molecule type" value="Genomic_DNA"/>
</dbReference>
<proteinExistence type="predicted"/>
<name>A0A7J7JS53_BUGNE</name>
<feature type="chain" id="PRO_5029893597" description="Secreted protein" evidence="1">
    <location>
        <begin position="18"/>
        <end position="229"/>
    </location>
</feature>
<keyword evidence="1" id="KW-0732">Signal</keyword>
<dbReference type="Proteomes" id="UP000593567">
    <property type="component" value="Unassembled WGS sequence"/>
</dbReference>
<feature type="signal peptide" evidence="1">
    <location>
        <begin position="1"/>
        <end position="17"/>
    </location>
</feature>
<evidence type="ECO:0000256" key="1">
    <source>
        <dbReference type="SAM" id="SignalP"/>
    </source>
</evidence>
<gene>
    <name evidence="2" type="ORF">EB796_013229</name>
</gene>
<accession>A0A7J7JS53</accession>
<evidence type="ECO:0000313" key="3">
    <source>
        <dbReference type="Proteomes" id="UP000593567"/>
    </source>
</evidence>
<evidence type="ECO:0008006" key="4">
    <source>
        <dbReference type="Google" id="ProtNLM"/>
    </source>
</evidence>
<sequence length="229" mass="24999">MLFLAAFGACFLGLVFGEDPVTLTLPIQYITENQQTLDRANDVHILIASLNCTSLVSASVDICAELPNNWKWKPERGVVYINVYDNLADTNDIAAAPVNAAGLMNPKTTKQIYLIPTSITTTSLELEFDHEMLVSLDVCVDPNRPAPHFQTSLIVEGGTLTQYLCDRLPCNVNSHNVKCSVETPLPVSTCDYQLQPGQPKSYIYLHAAGGEKNASGKYVTTFSVGVAMR</sequence>
<evidence type="ECO:0000313" key="2">
    <source>
        <dbReference type="EMBL" id="KAF6028471.1"/>
    </source>
</evidence>
<reference evidence="2" key="1">
    <citation type="submission" date="2020-06" db="EMBL/GenBank/DDBJ databases">
        <title>Draft genome of Bugula neritina, a colonial animal packing powerful symbionts and potential medicines.</title>
        <authorList>
            <person name="Rayko M."/>
        </authorList>
    </citation>
    <scope>NUCLEOTIDE SEQUENCE [LARGE SCALE GENOMIC DNA]</scope>
    <source>
        <strain evidence="2">Kwan_BN1</strain>
    </source>
</reference>
<organism evidence="2 3">
    <name type="scientific">Bugula neritina</name>
    <name type="common">Brown bryozoan</name>
    <name type="synonym">Sertularia neritina</name>
    <dbReference type="NCBI Taxonomy" id="10212"/>
    <lineage>
        <taxon>Eukaryota</taxon>
        <taxon>Metazoa</taxon>
        <taxon>Spiralia</taxon>
        <taxon>Lophotrochozoa</taxon>
        <taxon>Bryozoa</taxon>
        <taxon>Gymnolaemata</taxon>
        <taxon>Cheilostomatida</taxon>
        <taxon>Flustrina</taxon>
        <taxon>Buguloidea</taxon>
        <taxon>Bugulidae</taxon>
        <taxon>Bugula</taxon>
    </lineage>
</organism>
<comment type="caution">
    <text evidence="2">The sequence shown here is derived from an EMBL/GenBank/DDBJ whole genome shotgun (WGS) entry which is preliminary data.</text>
</comment>
<keyword evidence="3" id="KW-1185">Reference proteome</keyword>
<dbReference type="AlphaFoldDB" id="A0A7J7JS53"/>